<dbReference type="AlphaFoldDB" id="A0A507FCN1"/>
<dbReference type="InterPro" id="IPR000300">
    <property type="entry name" value="IPPc"/>
</dbReference>
<gene>
    <name evidence="3" type="ORF">CcCBS67573_g04634</name>
</gene>
<dbReference type="InterPro" id="IPR036322">
    <property type="entry name" value="WD40_repeat_dom_sf"/>
</dbReference>
<dbReference type="SUPFAM" id="SSF56219">
    <property type="entry name" value="DNase I-like"/>
    <property type="match status" value="1"/>
</dbReference>
<dbReference type="InterPro" id="IPR036691">
    <property type="entry name" value="Endo/exonu/phosph_ase_sf"/>
</dbReference>
<dbReference type="InterPro" id="IPR046985">
    <property type="entry name" value="IP5"/>
</dbReference>
<feature type="compositionally biased region" description="Basic and acidic residues" evidence="1">
    <location>
        <begin position="29"/>
        <end position="51"/>
    </location>
</feature>
<organism evidence="3 4">
    <name type="scientific">Chytriomyces confervae</name>
    <dbReference type="NCBI Taxonomy" id="246404"/>
    <lineage>
        <taxon>Eukaryota</taxon>
        <taxon>Fungi</taxon>
        <taxon>Fungi incertae sedis</taxon>
        <taxon>Chytridiomycota</taxon>
        <taxon>Chytridiomycota incertae sedis</taxon>
        <taxon>Chytridiomycetes</taxon>
        <taxon>Chytridiales</taxon>
        <taxon>Chytriomycetaceae</taxon>
        <taxon>Chytriomyces</taxon>
    </lineage>
</organism>
<dbReference type="OrthoDB" id="2248459at2759"/>
<feature type="domain" description="Inositol polyphosphate-related phosphatase" evidence="2">
    <location>
        <begin position="576"/>
        <end position="919"/>
    </location>
</feature>
<dbReference type="GO" id="GO:0004439">
    <property type="term" value="F:phosphatidylinositol-4,5-bisphosphate 5-phosphatase activity"/>
    <property type="evidence" value="ECO:0007669"/>
    <property type="project" value="TreeGrafter"/>
</dbReference>
<feature type="compositionally biased region" description="Low complexity" evidence="1">
    <location>
        <begin position="100"/>
        <end position="118"/>
    </location>
</feature>
<dbReference type="SUPFAM" id="SSF50978">
    <property type="entry name" value="WD40 repeat-like"/>
    <property type="match status" value="1"/>
</dbReference>
<feature type="compositionally biased region" description="Low complexity" evidence="1">
    <location>
        <begin position="241"/>
        <end position="250"/>
    </location>
</feature>
<dbReference type="STRING" id="246404.A0A507FCN1"/>
<proteinExistence type="predicted"/>
<evidence type="ECO:0000313" key="3">
    <source>
        <dbReference type="EMBL" id="TPX74101.1"/>
    </source>
</evidence>
<name>A0A507FCN1_9FUNG</name>
<dbReference type="EMBL" id="QEAP01000144">
    <property type="protein sequence ID" value="TPX74101.1"/>
    <property type="molecule type" value="Genomic_DNA"/>
</dbReference>
<evidence type="ECO:0000259" key="2">
    <source>
        <dbReference type="SMART" id="SM00128"/>
    </source>
</evidence>
<reference evidence="3 4" key="1">
    <citation type="journal article" date="2019" name="Sci. Rep.">
        <title>Comparative genomics of chytrid fungi reveal insights into the obligate biotrophic and pathogenic lifestyle of Synchytrium endobioticum.</title>
        <authorList>
            <person name="van de Vossenberg B.T.L.H."/>
            <person name="Warris S."/>
            <person name="Nguyen H.D.T."/>
            <person name="van Gent-Pelzer M.P.E."/>
            <person name="Joly D.L."/>
            <person name="van de Geest H.C."/>
            <person name="Bonants P.J.M."/>
            <person name="Smith D.S."/>
            <person name="Levesque C.A."/>
            <person name="van der Lee T.A.J."/>
        </authorList>
    </citation>
    <scope>NUCLEOTIDE SEQUENCE [LARGE SCALE GENOMIC DNA]</scope>
    <source>
        <strain evidence="3 4">CBS 675.73</strain>
    </source>
</reference>
<dbReference type="Proteomes" id="UP000320333">
    <property type="component" value="Unassembled WGS sequence"/>
</dbReference>
<feature type="region of interest" description="Disordered" evidence="1">
    <location>
        <begin position="227"/>
        <end position="251"/>
    </location>
</feature>
<feature type="region of interest" description="Disordered" evidence="1">
    <location>
        <begin position="1"/>
        <end position="118"/>
    </location>
</feature>
<sequence length="953" mass="102801">MDGSDSSATTSPSETPKRRRPPPPPPPVSRRDRDKERDSESNPAKSPDERGAAPPLPLRPAPTVTTASTDDAVGHARAPVVPPRPVASSGSQGSLGGGASTSMGPGASGSMSSTTGFASLPRSAALPVTPTRTSMVPMSPQIASQSQLFKYSVAANMNRDLPQHQMAPSGFSHDHVHKGSLRCLAVNGLLAVTVGEKHLRVYALNSNGKELGAFSFASGSSSQLNSMGGSTSSLSLDRHSTTSSANSNSNDQFKASAVRNMIDSSNQVWLAIEKTGELLSLDISQLPSAFPISDRRTAHASTITHILNATHPLFPESPEMWTLDDQGGLRVWNSGNSGQDGVISLSRGLARTLRVAKSQSVAHVVCPAASSGSAGARFLWTAGGKTLEVHEPNKDSPQGVFRTRVDVTGTAGNFVCLAGGSCADGAPVYSGHDDGKVVVWESGTYVKRYVVSTGIYKVTSLCVPAGRSRGLWCGFGTGRISIFDTTVWDSWVLVREFGAHSVGGGVVGSAGAAVAGNSAVVGCMIADTKALATTGNLYVISCAMEIGQLKVWDGFLTKDWKDTYTKDREELYSSYRDMSVFVGSWNINASKPDALDSLPRGDQVFHQWFQPSPSNQTLPQPPSIIAIGFQELVDLESKKANAKQMLIQAVGAKNSKSGENRMSAWKEKIVSVLRECFPSENYRLLECHQLFGLFQCVFMREEEYYRCKPGSISVSQVKTGMGGLHGNKGGIGLRIVLDDSSFCFVNCHMAAHQSHVSARNQDVLSIRDQISFAPMRQLDGVFAQAGDGSLVLDHENIFFSGDLNYRIDMDRDRVMSHIKMQNWGELLAKDQLTDQFTANAQFGLRGFSEGRIQFAPTFKYDLNSTTYDTSEKKRVPAWCDRILWKGRHITQLDYSRAECNISDHRPVSSTFRVRVKEIDFDALERVRALAVTASNEHFGNVAAEVLRGKGALS</sequence>
<evidence type="ECO:0000256" key="1">
    <source>
        <dbReference type="SAM" id="MobiDB-lite"/>
    </source>
</evidence>
<comment type="caution">
    <text evidence="3">The sequence shown here is derived from an EMBL/GenBank/DDBJ whole genome shotgun (WGS) entry which is preliminary data.</text>
</comment>
<keyword evidence="4" id="KW-1185">Reference proteome</keyword>
<evidence type="ECO:0000313" key="4">
    <source>
        <dbReference type="Proteomes" id="UP000320333"/>
    </source>
</evidence>
<dbReference type="Gene3D" id="3.60.10.10">
    <property type="entry name" value="Endonuclease/exonuclease/phosphatase"/>
    <property type="match status" value="1"/>
</dbReference>
<accession>A0A507FCN1</accession>
<dbReference type="SMART" id="SM00128">
    <property type="entry name" value="IPPc"/>
    <property type="match status" value="1"/>
</dbReference>
<dbReference type="Pfam" id="PF22669">
    <property type="entry name" value="Exo_endo_phos2"/>
    <property type="match status" value="1"/>
</dbReference>
<dbReference type="PANTHER" id="PTHR11200">
    <property type="entry name" value="INOSITOL 5-PHOSPHATASE"/>
    <property type="match status" value="1"/>
</dbReference>
<dbReference type="GO" id="GO:0046856">
    <property type="term" value="P:phosphatidylinositol dephosphorylation"/>
    <property type="evidence" value="ECO:0007669"/>
    <property type="project" value="InterPro"/>
</dbReference>
<dbReference type="PANTHER" id="PTHR11200:SF240">
    <property type="entry name" value="INOSITOL POLYPHOSPHATE 5-PHOSPHATASE C9G1.10C-RELATED"/>
    <property type="match status" value="1"/>
</dbReference>
<protein>
    <recommendedName>
        <fullName evidence="2">Inositol polyphosphate-related phosphatase domain-containing protein</fullName>
    </recommendedName>
</protein>